<evidence type="ECO:0000256" key="7">
    <source>
        <dbReference type="SAM" id="MobiDB-lite"/>
    </source>
</evidence>
<dbReference type="PRINTS" id="PR01839">
    <property type="entry name" value="RAD23PROTEIN"/>
</dbReference>
<dbReference type="GO" id="GO:0031593">
    <property type="term" value="F:polyubiquitin modification-dependent protein binding"/>
    <property type="evidence" value="ECO:0007669"/>
    <property type="project" value="UniProtKB-UniRule"/>
</dbReference>
<evidence type="ECO:0000256" key="6">
    <source>
        <dbReference type="RuleBase" id="RU367049"/>
    </source>
</evidence>
<dbReference type="InterPro" id="IPR000626">
    <property type="entry name" value="Ubiquitin-like_dom"/>
</dbReference>
<dbReference type="STRING" id="574566.I0YT39"/>
<keyword evidence="2" id="KW-0677">Repeat</keyword>
<dbReference type="FunFam" id="1.10.10.540:FF:000001">
    <property type="entry name" value="UV excision repair protein RAD23 B"/>
    <property type="match status" value="1"/>
</dbReference>
<dbReference type="FunFam" id="1.10.8.10:FF:000003">
    <property type="entry name" value="UV excision repair protein RAD23 homolog"/>
    <property type="match status" value="1"/>
</dbReference>
<dbReference type="eggNOG" id="KOG0011">
    <property type="taxonomic scope" value="Eukaryota"/>
</dbReference>
<evidence type="ECO:0000256" key="5">
    <source>
        <dbReference type="ARBA" id="ARBA00023242"/>
    </source>
</evidence>
<dbReference type="GO" id="GO:0043161">
    <property type="term" value="P:proteasome-mediated ubiquitin-dependent protein catabolic process"/>
    <property type="evidence" value="ECO:0007669"/>
    <property type="project" value="UniProtKB-UniRule"/>
</dbReference>
<dbReference type="GO" id="GO:0003684">
    <property type="term" value="F:damaged DNA binding"/>
    <property type="evidence" value="ECO:0007669"/>
    <property type="project" value="UniProtKB-UniRule"/>
</dbReference>
<dbReference type="SMART" id="SM00727">
    <property type="entry name" value="STI1"/>
    <property type="match status" value="1"/>
</dbReference>
<dbReference type="SUPFAM" id="SSF54236">
    <property type="entry name" value="Ubiquitin-like"/>
    <property type="match status" value="1"/>
</dbReference>
<dbReference type="GO" id="GO:0070628">
    <property type="term" value="F:proteasome binding"/>
    <property type="evidence" value="ECO:0007669"/>
    <property type="project" value="TreeGrafter"/>
</dbReference>
<dbReference type="SMART" id="SM00213">
    <property type="entry name" value="UBQ"/>
    <property type="match status" value="1"/>
</dbReference>
<evidence type="ECO:0000256" key="1">
    <source>
        <dbReference type="ARBA" id="ARBA00009878"/>
    </source>
</evidence>
<evidence type="ECO:0000259" key="8">
    <source>
        <dbReference type="PROSITE" id="PS50030"/>
    </source>
</evidence>
<dbReference type="GO" id="GO:0043130">
    <property type="term" value="F:ubiquitin binding"/>
    <property type="evidence" value="ECO:0007669"/>
    <property type="project" value="UniProtKB-UniRule"/>
</dbReference>
<dbReference type="FunFam" id="3.10.20.90:FF:000069">
    <property type="entry name" value="UV excision repair protein RAD23"/>
    <property type="match status" value="1"/>
</dbReference>
<dbReference type="InterPro" id="IPR015940">
    <property type="entry name" value="UBA"/>
</dbReference>
<dbReference type="Proteomes" id="UP000007264">
    <property type="component" value="Unassembled WGS sequence"/>
</dbReference>
<gene>
    <name evidence="10" type="ORF">COCSUDRAFT_24706</name>
</gene>
<dbReference type="PANTHER" id="PTHR10621:SF0">
    <property type="entry name" value="UV EXCISION REPAIR PROTEIN RAD23"/>
    <property type="match status" value="1"/>
</dbReference>
<protein>
    <recommendedName>
        <fullName evidence="6">Ubiquitin receptor RAD23</fullName>
    </recommendedName>
    <alternativeName>
        <fullName evidence="6">DNA repair protein RAD23</fullName>
    </alternativeName>
</protein>
<dbReference type="InterPro" id="IPR029071">
    <property type="entry name" value="Ubiquitin-like_domsf"/>
</dbReference>
<dbReference type="NCBIfam" id="TIGR00601">
    <property type="entry name" value="rad23"/>
    <property type="match status" value="1"/>
</dbReference>
<feature type="region of interest" description="Disordered" evidence="7">
    <location>
        <begin position="82"/>
        <end position="116"/>
    </location>
</feature>
<keyword evidence="11" id="KW-1185">Reference proteome</keyword>
<dbReference type="InterPro" id="IPR004806">
    <property type="entry name" value="Rad23"/>
</dbReference>
<comment type="function">
    <text evidence="6">Multiubiquitin chain receptor involved in modulation of proteasomal degradation. Involved in nucleotide excision repair.</text>
</comment>
<evidence type="ECO:0000259" key="9">
    <source>
        <dbReference type="PROSITE" id="PS50053"/>
    </source>
</evidence>
<dbReference type="GO" id="GO:0005829">
    <property type="term" value="C:cytosol"/>
    <property type="evidence" value="ECO:0007669"/>
    <property type="project" value="TreeGrafter"/>
</dbReference>
<dbReference type="GO" id="GO:0006289">
    <property type="term" value="P:nucleotide-excision repair"/>
    <property type="evidence" value="ECO:0007669"/>
    <property type="project" value="UniProtKB-UniRule"/>
</dbReference>
<dbReference type="RefSeq" id="XP_005646102.1">
    <property type="nucleotide sequence ID" value="XM_005646045.1"/>
</dbReference>
<dbReference type="SUPFAM" id="SSF101238">
    <property type="entry name" value="XPC-binding domain"/>
    <property type="match status" value="1"/>
</dbReference>
<feature type="domain" description="Ubiquitin-like" evidence="9">
    <location>
        <begin position="4"/>
        <end position="81"/>
    </location>
</feature>
<feature type="compositionally biased region" description="Low complexity" evidence="7">
    <location>
        <begin position="91"/>
        <end position="116"/>
    </location>
</feature>
<keyword evidence="5 6" id="KW-0539">Nucleus</keyword>
<keyword evidence="6" id="KW-0963">Cytoplasm</keyword>
<dbReference type="CDD" id="cd01805">
    <property type="entry name" value="Ubl_Rad23"/>
    <property type="match status" value="1"/>
</dbReference>
<name>I0YT39_COCSC</name>
<dbReference type="Gene3D" id="1.10.10.540">
    <property type="entry name" value="XPC-binding domain"/>
    <property type="match status" value="1"/>
</dbReference>
<dbReference type="InterPro" id="IPR015360">
    <property type="entry name" value="XPC-bd"/>
</dbReference>
<comment type="caution">
    <text evidence="10">The sequence shown here is derived from an EMBL/GenBank/DDBJ whole genome shotgun (WGS) entry which is preliminary data.</text>
</comment>
<dbReference type="KEGG" id="csl:COCSUDRAFT_24706"/>
<evidence type="ECO:0000313" key="10">
    <source>
        <dbReference type="EMBL" id="EIE21558.1"/>
    </source>
</evidence>
<dbReference type="GO" id="GO:0005654">
    <property type="term" value="C:nucleoplasm"/>
    <property type="evidence" value="ECO:0007669"/>
    <property type="project" value="TreeGrafter"/>
</dbReference>
<dbReference type="CDD" id="cd14280">
    <property type="entry name" value="UBA1_Rad23_like"/>
    <property type="match status" value="1"/>
</dbReference>
<comment type="similarity">
    <text evidence="1 6">Belongs to the RAD23 family.</text>
</comment>
<organism evidence="10 11">
    <name type="scientific">Coccomyxa subellipsoidea (strain C-169)</name>
    <name type="common">Green microalga</name>
    <dbReference type="NCBI Taxonomy" id="574566"/>
    <lineage>
        <taxon>Eukaryota</taxon>
        <taxon>Viridiplantae</taxon>
        <taxon>Chlorophyta</taxon>
        <taxon>core chlorophytes</taxon>
        <taxon>Trebouxiophyceae</taxon>
        <taxon>Trebouxiophyceae incertae sedis</taxon>
        <taxon>Coccomyxaceae</taxon>
        <taxon>Coccomyxa</taxon>
        <taxon>Coccomyxa subellipsoidea</taxon>
    </lineage>
</organism>
<evidence type="ECO:0000313" key="11">
    <source>
        <dbReference type="Proteomes" id="UP000007264"/>
    </source>
</evidence>
<dbReference type="PROSITE" id="PS50053">
    <property type="entry name" value="UBIQUITIN_2"/>
    <property type="match status" value="1"/>
</dbReference>
<dbReference type="Pfam" id="PF09280">
    <property type="entry name" value="XPC-binding"/>
    <property type="match status" value="1"/>
</dbReference>
<feature type="compositionally biased region" description="Low complexity" evidence="7">
    <location>
        <begin position="200"/>
        <end position="218"/>
    </location>
</feature>
<reference evidence="10 11" key="1">
    <citation type="journal article" date="2012" name="Genome Biol.">
        <title>The genome of the polar eukaryotic microalga coccomyxa subellipsoidea reveals traits of cold adaptation.</title>
        <authorList>
            <person name="Blanc G."/>
            <person name="Agarkova I."/>
            <person name="Grimwood J."/>
            <person name="Kuo A."/>
            <person name="Brueggeman A."/>
            <person name="Dunigan D."/>
            <person name="Gurnon J."/>
            <person name="Ladunga I."/>
            <person name="Lindquist E."/>
            <person name="Lucas S."/>
            <person name="Pangilinan J."/>
            <person name="Proschold T."/>
            <person name="Salamov A."/>
            <person name="Schmutz J."/>
            <person name="Weeks D."/>
            <person name="Yamada T."/>
            <person name="Claverie J.M."/>
            <person name="Grigoriev I."/>
            <person name="Van Etten J."/>
            <person name="Lomsadze A."/>
            <person name="Borodovsky M."/>
        </authorList>
    </citation>
    <scope>NUCLEOTIDE SEQUENCE [LARGE SCALE GENOMIC DNA]</scope>
    <source>
        <strain evidence="10 11">C-169</strain>
    </source>
</reference>
<dbReference type="PROSITE" id="PS50030">
    <property type="entry name" value="UBA"/>
    <property type="match status" value="2"/>
</dbReference>
<dbReference type="CDD" id="cd14281">
    <property type="entry name" value="UBA2_Rad23_like"/>
    <property type="match status" value="1"/>
</dbReference>
<dbReference type="InterPro" id="IPR009060">
    <property type="entry name" value="UBA-like_sf"/>
</dbReference>
<dbReference type="FunFam" id="1.10.8.10:FF:000002">
    <property type="entry name" value="UV excision repair protein RAD23 homolog"/>
    <property type="match status" value="1"/>
</dbReference>
<dbReference type="Gene3D" id="3.10.20.90">
    <property type="entry name" value="Phosphatidylinositol 3-kinase Catalytic Subunit, Chain A, domain 1"/>
    <property type="match status" value="1"/>
</dbReference>
<dbReference type="PANTHER" id="PTHR10621">
    <property type="entry name" value="UV EXCISION REPAIR PROTEIN RAD23"/>
    <property type="match status" value="1"/>
</dbReference>
<dbReference type="SMART" id="SM00165">
    <property type="entry name" value="UBA"/>
    <property type="match status" value="2"/>
</dbReference>
<dbReference type="SUPFAM" id="SSF46934">
    <property type="entry name" value="UBA-like"/>
    <property type="match status" value="2"/>
</dbReference>
<dbReference type="Pfam" id="PF00627">
    <property type="entry name" value="UBA"/>
    <property type="match status" value="2"/>
</dbReference>
<sequence length="382" mass="39996">MAPVKVTFKTVQGNKFELELDSSDKIENVKQKIEGVQGADFPAANQVIIYQGKVLKDDTTLEENKITHENFVVVMIQRARKAASPKKEEPAAPTTTAPAPAEAAPTAPAAEVPAQQPRAAAVPAAAAAAPAAGAAAGDLNSNSLLMGTQLESTIAGIVEMGFDREEVVRAMRAAFNNPDRAVEYLMTGIPNNVEAPAPAPGASPAAGAVSAAPAAGTPATGGGPASGPNAQPLDMFAPQAPAGAGGAGGAAGPLDFLRSNPQFIALRQIVQSNPMILQPMLQELGKQNPELLTLINANQQEFLRIINEPPSVIMFWLTVRLLLFAALPPGAVAVHLTEEEQAAIQRLETLGFDRNRCIEAFLLCERDETLAANFLFDSAMDE</sequence>
<proteinExistence type="inferred from homology"/>
<keyword evidence="4 6" id="KW-0234">DNA repair</keyword>
<dbReference type="Pfam" id="PF00240">
    <property type="entry name" value="ubiquitin"/>
    <property type="match status" value="1"/>
</dbReference>
<feature type="region of interest" description="Disordered" evidence="7">
    <location>
        <begin position="197"/>
        <end position="231"/>
    </location>
</feature>
<dbReference type="GeneID" id="17039542"/>
<dbReference type="InterPro" id="IPR036353">
    <property type="entry name" value="XPC-bd_sf"/>
</dbReference>
<evidence type="ECO:0000256" key="4">
    <source>
        <dbReference type="ARBA" id="ARBA00023204"/>
    </source>
</evidence>
<evidence type="ECO:0000256" key="3">
    <source>
        <dbReference type="ARBA" id="ARBA00022763"/>
    </source>
</evidence>
<comment type="subcellular location">
    <subcellularLocation>
        <location evidence="6">Nucleus</location>
    </subcellularLocation>
    <subcellularLocation>
        <location evidence="6">Cytoplasm</location>
    </subcellularLocation>
</comment>
<dbReference type="AlphaFoldDB" id="I0YT39"/>
<feature type="domain" description="UBA" evidence="8">
    <location>
        <begin position="337"/>
        <end position="378"/>
    </location>
</feature>
<dbReference type="InterPro" id="IPR006636">
    <property type="entry name" value="STI1_HS-bd"/>
</dbReference>
<feature type="domain" description="UBA" evidence="8">
    <location>
        <begin position="148"/>
        <end position="188"/>
    </location>
</feature>
<accession>I0YT39</accession>
<dbReference type="EMBL" id="AGSI01000012">
    <property type="protein sequence ID" value="EIE21558.1"/>
    <property type="molecule type" value="Genomic_DNA"/>
</dbReference>
<evidence type="ECO:0000256" key="2">
    <source>
        <dbReference type="ARBA" id="ARBA00022737"/>
    </source>
</evidence>
<dbReference type="OrthoDB" id="419317at2759"/>
<keyword evidence="3 6" id="KW-0227">DNA damage</keyword>
<dbReference type="Gene3D" id="1.10.8.10">
    <property type="entry name" value="DNA helicase RuvA subunit, C-terminal domain"/>
    <property type="match status" value="2"/>
</dbReference>